<comment type="pathway">
    <text evidence="3">Protein modification; protein ubiquitination.</text>
</comment>
<feature type="region of interest" description="Disordered" evidence="12">
    <location>
        <begin position="1349"/>
        <end position="1368"/>
    </location>
</feature>
<dbReference type="OrthoDB" id="8068875at2759"/>
<keyword evidence="8" id="KW-0509">mRNA transport</keyword>
<feature type="compositionally biased region" description="Basic and acidic residues" evidence="12">
    <location>
        <begin position="2033"/>
        <end position="2046"/>
    </location>
</feature>
<reference evidence="16" key="1">
    <citation type="submission" date="2014-09" db="EMBL/GenBank/DDBJ databases">
        <authorList>
            <person name="Sharma Rahul"/>
            <person name="Thines Marco"/>
        </authorList>
    </citation>
    <scope>NUCLEOTIDE SEQUENCE [LARGE SCALE GENOMIC DNA]</scope>
</reference>
<dbReference type="FunFam" id="3.30.2410.10:FF:000004">
    <property type="entry name" value="E3 ubiquitin-protein ligase HUWE1, variant"/>
    <property type="match status" value="1"/>
</dbReference>
<dbReference type="PROSITE" id="PS50030">
    <property type="entry name" value="UBA"/>
    <property type="match status" value="1"/>
</dbReference>
<dbReference type="Gene3D" id="3.30.2410.10">
    <property type="entry name" value="Hect, E3 ligase catalytic domain"/>
    <property type="match status" value="1"/>
</dbReference>
<evidence type="ECO:0000259" key="13">
    <source>
        <dbReference type="PROSITE" id="PS50030"/>
    </source>
</evidence>
<protein>
    <recommendedName>
        <fullName evidence="4">HECT-type E3 ubiquitin transferase</fullName>
        <ecNumber evidence="4">2.3.2.26</ecNumber>
    </recommendedName>
</protein>
<feature type="region of interest" description="Disordered" evidence="12">
    <location>
        <begin position="1155"/>
        <end position="1309"/>
    </location>
</feature>
<feature type="region of interest" description="Disordered" evidence="12">
    <location>
        <begin position="1465"/>
        <end position="1507"/>
    </location>
</feature>
<accession>A0A0P1ATW7</accession>
<dbReference type="GO" id="GO:0000209">
    <property type="term" value="P:protein polyubiquitination"/>
    <property type="evidence" value="ECO:0007669"/>
    <property type="project" value="TreeGrafter"/>
</dbReference>
<dbReference type="InterPro" id="IPR009060">
    <property type="entry name" value="UBA-like_sf"/>
</dbReference>
<dbReference type="EC" id="2.3.2.26" evidence="4"/>
<comment type="subcellular location">
    <subcellularLocation>
        <location evidence="2">Nucleus</location>
    </subcellularLocation>
</comment>
<feature type="compositionally biased region" description="Basic and acidic residues" evidence="12">
    <location>
        <begin position="1472"/>
        <end position="1484"/>
    </location>
</feature>
<dbReference type="RefSeq" id="XP_024581366.1">
    <property type="nucleotide sequence ID" value="XM_024715694.1"/>
</dbReference>
<dbReference type="GeneID" id="36396375"/>
<feature type="region of interest" description="Disordered" evidence="12">
    <location>
        <begin position="795"/>
        <end position="825"/>
    </location>
</feature>
<dbReference type="SUPFAM" id="SSF46934">
    <property type="entry name" value="UBA-like"/>
    <property type="match status" value="1"/>
</dbReference>
<feature type="compositionally biased region" description="Basic and acidic residues" evidence="12">
    <location>
        <begin position="1204"/>
        <end position="1226"/>
    </location>
</feature>
<keyword evidence="6" id="KW-0808">Transferase</keyword>
<dbReference type="Gene3D" id="3.30.2160.10">
    <property type="entry name" value="Hect, E3 ligase catalytic domain"/>
    <property type="match status" value="1"/>
</dbReference>
<dbReference type="SUPFAM" id="SSF56204">
    <property type="entry name" value="Hect, E3 ligase catalytic domain"/>
    <property type="match status" value="1"/>
</dbReference>
<keyword evidence="5" id="KW-0813">Transport</keyword>
<dbReference type="InterPro" id="IPR016024">
    <property type="entry name" value="ARM-type_fold"/>
</dbReference>
<feature type="compositionally biased region" description="Polar residues" evidence="12">
    <location>
        <begin position="337"/>
        <end position="348"/>
    </location>
</feature>
<dbReference type="CDD" id="cd00078">
    <property type="entry name" value="HECTc"/>
    <property type="match status" value="1"/>
</dbReference>
<evidence type="ECO:0000256" key="2">
    <source>
        <dbReference type="ARBA" id="ARBA00004123"/>
    </source>
</evidence>
<feature type="active site" description="Glycyl thioester intermediate" evidence="11">
    <location>
        <position position="3009"/>
    </location>
</feature>
<dbReference type="GO" id="GO:0061630">
    <property type="term" value="F:ubiquitin protein ligase activity"/>
    <property type="evidence" value="ECO:0007669"/>
    <property type="project" value="UniProtKB-EC"/>
</dbReference>
<dbReference type="Pfam" id="PF00632">
    <property type="entry name" value="HECT"/>
    <property type="match status" value="1"/>
</dbReference>
<dbReference type="Gene3D" id="6.10.250.1630">
    <property type="match status" value="1"/>
</dbReference>
<dbReference type="Proteomes" id="UP000054928">
    <property type="component" value="Unassembled WGS sequence"/>
</dbReference>
<evidence type="ECO:0000256" key="9">
    <source>
        <dbReference type="ARBA" id="ARBA00023242"/>
    </source>
</evidence>
<dbReference type="Gene3D" id="1.10.8.10">
    <property type="entry name" value="DNA helicase RuvA subunit, C-terminal domain"/>
    <property type="match status" value="1"/>
</dbReference>
<comment type="catalytic activity">
    <reaction evidence="1">
        <text>S-ubiquitinyl-[E2 ubiquitin-conjugating enzyme]-L-cysteine + [acceptor protein]-L-lysine = [E2 ubiquitin-conjugating enzyme]-L-cysteine + N(6)-ubiquitinyl-[acceptor protein]-L-lysine.</text>
        <dbReference type="EC" id="2.3.2.26"/>
    </reaction>
</comment>
<dbReference type="GO" id="GO:0005634">
    <property type="term" value="C:nucleus"/>
    <property type="evidence" value="ECO:0007669"/>
    <property type="project" value="UniProtKB-SubCell"/>
</dbReference>
<dbReference type="PANTHER" id="PTHR11254:SF67">
    <property type="entry name" value="E3 UBIQUITIN-PROTEIN LIGASE HUWE1"/>
    <property type="match status" value="1"/>
</dbReference>
<feature type="region of interest" description="Disordered" evidence="12">
    <location>
        <begin position="396"/>
        <end position="433"/>
    </location>
</feature>
<dbReference type="InterPro" id="IPR050409">
    <property type="entry name" value="E3_ubiq-protein_ligase"/>
</dbReference>
<evidence type="ECO:0000256" key="4">
    <source>
        <dbReference type="ARBA" id="ARBA00012485"/>
    </source>
</evidence>
<evidence type="ECO:0000256" key="8">
    <source>
        <dbReference type="ARBA" id="ARBA00022816"/>
    </source>
</evidence>
<sequence length="3042" mass="335389">MQTVKRTPTWNYLKVIIIKGKVLLTPTQHRRGDDIVVPLAPHARALARMTTQVLKGHLLYVLSGDRATQIDSFVQQYYLTFLLETISIVLFDGKKKQANTLLLVELLKPIADVTEVQVFDKTRPAPGDDAVSIKKIGLEEENDGKTVAFGPRTRIAASNLMDVVMNVIERFFTVFLQEEYDMTRDCGEIKSSHMVMTSFLISASLLQKLSDLEALSASPLTVALLTSDESSESKDALFEPKQLMIQLHTMCVSALLSIWKKPKFSCSSVESWLTNIVPIAVTILKNRIDRGDDTARDGAAGHRQNSGLTPTSLDRSHSIEPFNEALSFRRAIFTGAQSGRTPESGESSPPQPFVPDPEIVDNLISMGFSQTRVELALRQVQVNNVELAMEWILGHPENEREAEDDSFQRDKSMSEVSEPVEAASSFNNEATEGKKKEENLQAFYNLLRDSFEAVCFQILRVQAYKVKTEVTKAIKDSKISSLQPSQNSVKAIAEFLSYLCSRSDEDCKLVLDRLNCAILDYFHGNQEEGDEYLTVLAHLLALVLRLNPGSGSQLKLQSPSCIDNLVASVSNLESNELKPSCTPVLLVFDALVAGMAAEQVKASRSLSPEKSHVSDEASNWNKLESKSKGNGIANQAEDTAFELLILTTCLKIIKQRSLVDSTNDSKALIHAIWQLLSHLTLRYDLASYFFAHGGLDAVLDIPNDWFFVGYPEVTCTLLSQILESPEILEHKMEEKIRQAITKLSTRLGAPSQMRITPRALLAEVASFAVRNESVLLKALQNSVWVKKSESGRTYIVPRPKKTDSCETISGQSGDQPQPPSDQNDAARADKALHKLPKDHKHQAHIIVHKVIGRIRRLWDVEQHIMVDFDAQQIFNTSPAETCVGVYLQLLVHLITHFPACAAVLAKAKADADLRGERGSFVRFLLSECLPSRELCRFAAARKSLREDGYYGNSRLGGGDADLLIADVKSFVDSRTRMRVYNAHRLLVGVGSHSGEGSKCIISELVNLLQEWPQSITVDLASANDDPSVRDERALTLLHAWSGLIMSILWPKGSSKGFAWDKVLGKGFKGKHSFVNLLAEALCKIDLTHHLAHATCTMTLRPLSTLTRSFVTHRVRRLLKKRNHRPTASGDAVSSQNQSVSGRVLVAVTPSAVASNSTDTFFGQGGTMEEDLDIPGANDSAESRSCPLHDQDDDDVFMRSPLSAEGDHDMRAGIENEDHSEDEHSDSSSDSNHSTDEGDGDEDEEDEEVNDEDDDDDEDDEDEDDEDEDDDFEGEDEDGAHHRLHVIRRTGGPGPNRCISSSRTWGSLDSDLSSLDALDEVDEEEYSYLHILDDEALFTEEQRRRFRFATAQSAAPARNDESSRSSEDRLVDSMRDALGLYDASGGFGLHSTPDGQTLVLTFGDLENDERVDGEAQLDIASRRNRLGSGGGLGSFLGVQNRLDASRMANSLLQYIEELPDMLDDSLLFESDDNGGRSDRTRRERQPGGPGDHPEINGTMHPMLRMSGRSDPHYLNSLEFLHNSDQYSLPRHSTLLRELQDLTDQVQMQPPLAGSRSRSALGQEPLQRVGLGSRGRPPSRINRLSAVSNLLSEFSLDIPASILPERNQRLSLRRGDRDIFGNFFVGVDLSRGLTSRSGNIIGRAASSSAIWGPGAMGRSANARSVASRLEQQVTRICADDGDQAVISDSGQSHAEASIQDVDGVMEGGSGGTLRSGERTQTDGRASNIAEACDVRFNTISNRDSIDRFETGTDAASVLELTSTLGETSLLRSPPLSDADVDIADTESVSVSQGAVVELPSAVTSLPGSTIESMAPPAPVPFTLPGTSASLSTSDAMMNFTLDLSGFGALPALSDNTSHETMPHGTPAALPEQQGEQQHYRCPEGMDAEVFASLPSDMQAEIIAQNTPAVVGSASVFSNAATSGGGGVGSESMSQIDLDMANSSFDRETLEALPPDIRAEVLENERREREAAARAETADTSRAQEMDNASFVASLAPELREEILVTCDEAFLQTLPSQVRAEATVLRERAAFRSTYRDRNRGTEERNDGGGDADMDELFNRPTLRRMLNSHSSERGRSLRRSRLFYNEIGGGRHGSHDIQRVDGYSQSRKGFLQIEKDEEEKPDERIFDDRCVRGVIRLIFMTQSVIQNRVLQRLLANICLYPLTRSCVRRNLLRIISLPLSQPLVPGQEKDDDDDGSGNIQFPPSRMYGCGIDGMRVITGSSIPAELVNRMLHVFVSLAKYNPRFTLEMLKPHGMRRKSDQEVEADKVQATLTDECGAAVLVDLLALPVVYRNGTNLDALLELLELLFSPLARLHQPDDDEEKAEGDEGDVVTPEYGDEWVSVPIVKLDEVRMSEIVSVLCMDLCTNQMQERTLAVLKLLNHVNANSELGIRAIVQHACKLSHVDLNKGRKMSADSAGYESSAVLPSAQDELKLLRLLHSLSDICKSTANFAECCQTIGLDPLWDALSLSLTKARASGGLDDQDNLANGSVTMRASSMSVPSLTDAGAATEDADGMVIEGKSAGASCAMAALLARFLPLVEAFFVVNARDAASMSLRVPDSNEREETIVAALRVGGFDGTGTGAFEENKDQNTFVKSTLKRTSSALSSLSEASEAIRLANFVESNRVLLNLLVREKPALLDSSLAALIKIPRCRAYLAFDNKRTYFHSSMKRLRQAALRNHGGGSSSVRIPVRRDHIFEDSYYALRMRSGTELRRKLHISFTGEEGIDAGGVTREWYMILAREMFNPNYVLFTSAADSPTFQPNPLSYVNKDHLSYFEFVGKVLGKAVADGQLLDAHFTRSFYKHILQLPITYHDMEAIDPEYYRNLHSILDNSIADLGLELTFSAEQSNFGKVEIVDLIPDGRHVSVTDENKMEYVKLVTHHRMATGIRQQIDAFLKGFHQLVPPELIAIFNENELELLISGMPEIDIDDLKANTEYANYKPTDSVIRWFWNVLYAFTHEERALFLQFVTGTSKVPLEGFKALEGMRGTQKFNIHKAFGNNSALPSAHTCFNQLDLPEYENEEKLKQCLLLAIREGSEGFGFG</sequence>
<evidence type="ECO:0000256" key="1">
    <source>
        <dbReference type="ARBA" id="ARBA00000885"/>
    </source>
</evidence>
<evidence type="ECO:0000256" key="10">
    <source>
        <dbReference type="ARBA" id="ARBA00034494"/>
    </source>
</evidence>
<keyword evidence="9" id="KW-0539">Nucleus</keyword>
<dbReference type="GO" id="GO:0051028">
    <property type="term" value="P:mRNA transport"/>
    <property type="evidence" value="ECO:0007669"/>
    <property type="project" value="UniProtKB-KW"/>
</dbReference>
<dbReference type="SMART" id="SM00165">
    <property type="entry name" value="UBA"/>
    <property type="match status" value="1"/>
</dbReference>
<feature type="domain" description="UBA" evidence="13">
    <location>
        <begin position="354"/>
        <end position="395"/>
    </location>
</feature>
<feature type="region of interest" description="Disordered" evidence="12">
    <location>
        <begin position="1547"/>
        <end position="1576"/>
    </location>
</feature>
<dbReference type="FunFam" id="3.90.1750.10:FF:000003">
    <property type="entry name" value="E3 ubiquitin-protein ligase UPL1"/>
    <property type="match status" value="1"/>
</dbReference>
<feature type="region of interest" description="Disordered" evidence="12">
    <location>
        <begin position="2033"/>
        <end position="2072"/>
    </location>
</feature>
<dbReference type="InterPro" id="IPR035983">
    <property type="entry name" value="Hect_E3_ubiquitin_ligase"/>
</dbReference>
<evidence type="ECO:0000256" key="7">
    <source>
        <dbReference type="ARBA" id="ARBA00022786"/>
    </source>
</evidence>
<feature type="domain" description="HECT" evidence="14">
    <location>
        <begin position="2707"/>
        <end position="3042"/>
    </location>
</feature>
<dbReference type="PANTHER" id="PTHR11254">
    <property type="entry name" value="HECT DOMAIN UBIQUITIN-PROTEIN LIGASE"/>
    <property type="match status" value="1"/>
</dbReference>
<dbReference type="GO" id="GO:0006511">
    <property type="term" value="P:ubiquitin-dependent protein catabolic process"/>
    <property type="evidence" value="ECO:0007669"/>
    <property type="project" value="TreeGrafter"/>
</dbReference>
<dbReference type="SMART" id="SM00119">
    <property type="entry name" value="HECTc"/>
    <property type="match status" value="1"/>
</dbReference>
<evidence type="ECO:0000313" key="15">
    <source>
        <dbReference type="EMBL" id="CEG44997.1"/>
    </source>
</evidence>
<dbReference type="PROSITE" id="PS50237">
    <property type="entry name" value="HECT"/>
    <property type="match status" value="1"/>
</dbReference>
<feature type="compositionally biased region" description="Acidic residues" evidence="12">
    <location>
        <begin position="1236"/>
        <end position="1277"/>
    </location>
</feature>
<proteinExistence type="inferred from homology"/>
<feature type="compositionally biased region" description="Basic and acidic residues" evidence="12">
    <location>
        <begin position="1357"/>
        <end position="1368"/>
    </location>
</feature>
<evidence type="ECO:0000256" key="6">
    <source>
        <dbReference type="ARBA" id="ARBA00022679"/>
    </source>
</evidence>
<evidence type="ECO:0000256" key="11">
    <source>
        <dbReference type="PROSITE-ProRule" id="PRU00104"/>
    </source>
</evidence>
<dbReference type="OMA" id="SKGFAWD"/>
<feature type="region of interest" description="Disordered" evidence="12">
    <location>
        <begin position="337"/>
        <end position="356"/>
    </location>
</feature>
<dbReference type="InterPro" id="IPR025527">
    <property type="entry name" value="HUWE1/Rev1_UBM"/>
</dbReference>
<evidence type="ECO:0000256" key="12">
    <source>
        <dbReference type="SAM" id="MobiDB-lite"/>
    </source>
</evidence>
<dbReference type="FunFam" id="3.90.1750.10:FF:000026">
    <property type="entry name" value="E3 ubiquitin-protein ligase HACE1"/>
    <property type="match status" value="1"/>
</dbReference>
<dbReference type="SUPFAM" id="SSF48371">
    <property type="entry name" value="ARM repeat"/>
    <property type="match status" value="1"/>
</dbReference>
<dbReference type="CDD" id="cd14327">
    <property type="entry name" value="UBA_atUPL1_2_like"/>
    <property type="match status" value="1"/>
</dbReference>
<feature type="region of interest" description="Disordered" evidence="12">
    <location>
        <begin position="294"/>
        <end position="316"/>
    </location>
</feature>
<name>A0A0P1ATW7_PLAHL</name>
<dbReference type="Pfam" id="PF22562">
    <property type="entry name" value="UBA_7"/>
    <property type="match status" value="1"/>
</dbReference>
<dbReference type="EMBL" id="CCYD01001336">
    <property type="protein sequence ID" value="CEG44997.1"/>
    <property type="molecule type" value="Genomic_DNA"/>
</dbReference>
<evidence type="ECO:0000313" key="16">
    <source>
        <dbReference type="Proteomes" id="UP000054928"/>
    </source>
</evidence>
<feature type="compositionally biased region" description="Polar residues" evidence="12">
    <location>
        <begin position="303"/>
        <end position="313"/>
    </location>
</feature>
<comment type="similarity">
    <text evidence="10">Belongs to the UPL family. TOM1/PTR1 subfamily.</text>
</comment>
<feature type="compositionally biased region" description="Low complexity" evidence="12">
    <location>
        <begin position="414"/>
        <end position="425"/>
    </location>
</feature>
<dbReference type="STRING" id="4781.A0A0P1ATW7"/>
<dbReference type="Pfam" id="PF14377">
    <property type="entry name" value="UBM"/>
    <property type="match status" value="3"/>
</dbReference>
<keyword evidence="7 11" id="KW-0833">Ubl conjugation pathway</keyword>
<evidence type="ECO:0000259" key="14">
    <source>
        <dbReference type="PROSITE" id="PS50237"/>
    </source>
</evidence>
<feature type="region of interest" description="Disordered" evidence="12">
    <location>
        <begin position="1683"/>
        <end position="1723"/>
    </location>
</feature>
<evidence type="ECO:0000256" key="3">
    <source>
        <dbReference type="ARBA" id="ARBA00004906"/>
    </source>
</evidence>
<dbReference type="InterPro" id="IPR015940">
    <property type="entry name" value="UBA"/>
</dbReference>
<dbReference type="FunFam" id="3.30.2160.10:FF:000001">
    <property type="entry name" value="E3 ubiquitin-protein ligase NEDD4-like"/>
    <property type="match status" value="1"/>
</dbReference>
<dbReference type="Gene3D" id="3.90.1750.10">
    <property type="entry name" value="Hect, E3 ligase catalytic domains"/>
    <property type="match status" value="1"/>
</dbReference>
<evidence type="ECO:0000256" key="5">
    <source>
        <dbReference type="ARBA" id="ARBA00022448"/>
    </source>
</evidence>
<dbReference type="InterPro" id="IPR000569">
    <property type="entry name" value="HECT_dom"/>
</dbReference>
<dbReference type="GO" id="GO:0005737">
    <property type="term" value="C:cytoplasm"/>
    <property type="evidence" value="ECO:0007669"/>
    <property type="project" value="TreeGrafter"/>
</dbReference>
<keyword evidence="16" id="KW-1185">Reference proteome</keyword>
<organism evidence="15 16">
    <name type="scientific">Plasmopara halstedii</name>
    <name type="common">Downy mildew of sunflower</name>
    <dbReference type="NCBI Taxonomy" id="4781"/>
    <lineage>
        <taxon>Eukaryota</taxon>
        <taxon>Sar</taxon>
        <taxon>Stramenopiles</taxon>
        <taxon>Oomycota</taxon>
        <taxon>Peronosporomycetes</taxon>
        <taxon>Peronosporales</taxon>
        <taxon>Peronosporaceae</taxon>
        <taxon>Plasmopara</taxon>
    </lineage>
</organism>